<keyword evidence="1" id="KW-0812">Transmembrane</keyword>
<name>A0A0D6JM57_9EURY</name>
<dbReference type="Proteomes" id="UP000198902">
    <property type="component" value="Unassembled WGS sequence"/>
</dbReference>
<reference evidence="3" key="1">
    <citation type="submission" date="2015-03" db="EMBL/GenBank/DDBJ databases">
        <authorList>
            <person name="Urmite Genomes"/>
        </authorList>
    </citation>
    <scope>NUCLEOTIDE SEQUENCE [LARGE SCALE GENOMIC DNA]</scope>
    <source>
        <strain evidence="3">Arc-Hr</strain>
    </source>
</reference>
<dbReference type="EMBL" id="CSTE01000001">
    <property type="protein sequence ID" value="CQR48683.1"/>
    <property type="molecule type" value="Genomic_DNA"/>
</dbReference>
<evidence type="ECO:0000313" key="3">
    <source>
        <dbReference type="Proteomes" id="UP000198902"/>
    </source>
</evidence>
<evidence type="ECO:0000256" key="1">
    <source>
        <dbReference type="SAM" id="Phobius"/>
    </source>
</evidence>
<dbReference type="Pfam" id="PF24379">
    <property type="entry name" value="DUF7535"/>
    <property type="match status" value="1"/>
</dbReference>
<keyword evidence="3" id="KW-1185">Reference proteome</keyword>
<accession>A0A0D6JM57</accession>
<gene>
    <name evidence="2" type="ORF">BN996_00130</name>
</gene>
<dbReference type="InterPro" id="IPR055957">
    <property type="entry name" value="DUF7535"/>
</dbReference>
<proteinExistence type="predicted"/>
<protein>
    <submittedName>
        <fullName evidence="2">Uncharacterized protein</fullName>
    </submittedName>
</protein>
<sequence length="49" mass="5445">MARAVNPVRTDYSNTQMGLMGTLIVALIAVLMIPFAPFILLGLLWRAFH</sequence>
<dbReference type="AlphaFoldDB" id="A0A0D6JM57"/>
<feature type="transmembrane region" description="Helical" evidence="1">
    <location>
        <begin position="20"/>
        <end position="45"/>
    </location>
</feature>
<dbReference type="OrthoDB" id="287335at2157"/>
<keyword evidence="1" id="KW-0472">Membrane</keyword>
<keyword evidence="1" id="KW-1133">Transmembrane helix</keyword>
<organism evidence="2 3">
    <name type="scientific">Haloferax massiliensis</name>
    <dbReference type="NCBI Taxonomy" id="1476858"/>
    <lineage>
        <taxon>Archaea</taxon>
        <taxon>Methanobacteriati</taxon>
        <taxon>Methanobacteriota</taxon>
        <taxon>Stenosarchaea group</taxon>
        <taxon>Halobacteria</taxon>
        <taxon>Halobacteriales</taxon>
        <taxon>Haloferacaceae</taxon>
        <taxon>Haloferax</taxon>
    </lineage>
</organism>
<evidence type="ECO:0000313" key="2">
    <source>
        <dbReference type="EMBL" id="CQR48683.1"/>
    </source>
</evidence>
<dbReference type="RefSeq" id="WP_167344080.1">
    <property type="nucleotide sequence ID" value="NZ_CABLRR010000001.1"/>
</dbReference>